<dbReference type="PATRIC" id="fig|518642.10.peg.180"/>
<dbReference type="InterPro" id="IPR029016">
    <property type="entry name" value="GAF-like_dom_sf"/>
</dbReference>
<comment type="caution">
    <text evidence="4">The sequence shown here is derived from an EMBL/GenBank/DDBJ whole genome shotgun (WGS) entry which is preliminary data.</text>
</comment>
<evidence type="ECO:0000313" key="4">
    <source>
        <dbReference type="EMBL" id="OEV04411.1"/>
    </source>
</evidence>
<keyword evidence="2" id="KW-0804">Transcription</keyword>
<dbReference type="SMART" id="SM01012">
    <property type="entry name" value="ANTAR"/>
    <property type="match status" value="1"/>
</dbReference>
<dbReference type="InterPro" id="IPR011006">
    <property type="entry name" value="CheY-like_superfamily"/>
</dbReference>
<reference evidence="4 5" key="1">
    <citation type="journal article" date="2016" name="Front. Microbiol.">
        <title>Comparative Genomics Analysis of Streptomyces Species Reveals Their Adaptation to the Marine Environment and Their Diversity at the Genomic Level.</title>
        <authorList>
            <person name="Tian X."/>
            <person name="Zhang Z."/>
            <person name="Yang T."/>
            <person name="Chen M."/>
            <person name="Li J."/>
            <person name="Chen F."/>
            <person name="Yang J."/>
            <person name="Li W."/>
            <person name="Zhang B."/>
            <person name="Zhang Z."/>
            <person name="Wu J."/>
            <person name="Zhang C."/>
            <person name="Long L."/>
            <person name="Xiao J."/>
        </authorList>
    </citation>
    <scope>NUCLEOTIDE SEQUENCE [LARGE SCALE GENOMIC DNA]</scope>
    <source>
        <strain evidence="4 5">SCSIO 10429</strain>
    </source>
</reference>
<evidence type="ECO:0000256" key="2">
    <source>
        <dbReference type="ARBA" id="ARBA00023163"/>
    </source>
</evidence>
<protein>
    <recommendedName>
        <fullName evidence="3">ANTAR domain-containing protein</fullName>
    </recommendedName>
</protein>
<dbReference type="GO" id="GO:0003723">
    <property type="term" value="F:RNA binding"/>
    <property type="evidence" value="ECO:0007669"/>
    <property type="project" value="InterPro"/>
</dbReference>
<sequence>MPSAEADERGGEISLSRGFTDLAERAVVRTPGSCAAAVTLTDAAGGTLGDCPEGSAAAVTHPDLSELVAVQWESGEGPVPEALRGGEAVSVGEVLRETRWPRYRALALQRGLRASVTLPYRHDGAVLTLSLYAFRPGALGAVVEERGAELAGLVAGVLGRDRRYREALAEVEQLNSALRSRPVVDQACGIVVGREGCSAQEAFDLLRELSQRTNRKLSDLAEAIVRNRGRGLDAQLRKLRRVR</sequence>
<dbReference type="PROSITE" id="PS50921">
    <property type="entry name" value="ANTAR"/>
    <property type="match status" value="1"/>
</dbReference>
<dbReference type="Pfam" id="PF03861">
    <property type="entry name" value="ANTAR"/>
    <property type="match status" value="1"/>
</dbReference>
<dbReference type="AlphaFoldDB" id="A0A1E7KKR9"/>
<proteinExistence type="predicted"/>
<evidence type="ECO:0000313" key="5">
    <source>
        <dbReference type="Proteomes" id="UP000176005"/>
    </source>
</evidence>
<organism evidence="4 5">
    <name type="scientific">Streptomyces nanshensis</name>
    <dbReference type="NCBI Taxonomy" id="518642"/>
    <lineage>
        <taxon>Bacteria</taxon>
        <taxon>Bacillati</taxon>
        <taxon>Actinomycetota</taxon>
        <taxon>Actinomycetes</taxon>
        <taxon>Kitasatosporales</taxon>
        <taxon>Streptomycetaceae</taxon>
        <taxon>Streptomyces</taxon>
    </lineage>
</organism>
<gene>
    <name evidence="4" type="ORF">AN218_32110</name>
</gene>
<name>A0A1E7KKR9_9ACTN</name>
<dbReference type="Gene3D" id="3.30.450.40">
    <property type="match status" value="1"/>
</dbReference>
<keyword evidence="1" id="KW-0805">Transcription regulation</keyword>
<evidence type="ECO:0000256" key="1">
    <source>
        <dbReference type="ARBA" id="ARBA00023015"/>
    </source>
</evidence>
<dbReference type="Gene3D" id="1.10.10.10">
    <property type="entry name" value="Winged helix-like DNA-binding domain superfamily/Winged helix DNA-binding domain"/>
    <property type="match status" value="1"/>
</dbReference>
<dbReference type="SUPFAM" id="SSF52172">
    <property type="entry name" value="CheY-like"/>
    <property type="match status" value="1"/>
</dbReference>
<evidence type="ECO:0000259" key="3">
    <source>
        <dbReference type="PROSITE" id="PS50921"/>
    </source>
</evidence>
<dbReference type="PIRSF" id="PIRSF036625">
    <property type="entry name" value="GAF_ANTAR"/>
    <property type="match status" value="1"/>
</dbReference>
<accession>A0A1E7KKR9</accession>
<dbReference type="Proteomes" id="UP000176005">
    <property type="component" value="Unassembled WGS sequence"/>
</dbReference>
<keyword evidence="5" id="KW-1185">Reference proteome</keyword>
<dbReference type="InterPro" id="IPR012074">
    <property type="entry name" value="GAF_ANTAR"/>
</dbReference>
<feature type="domain" description="ANTAR" evidence="3">
    <location>
        <begin position="164"/>
        <end position="225"/>
    </location>
</feature>
<dbReference type="InterPro" id="IPR036388">
    <property type="entry name" value="WH-like_DNA-bd_sf"/>
</dbReference>
<dbReference type="EMBL" id="LJGW01000698">
    <property type="protein sequence ID" value="OEV04411.1"/>
    <property type="molecule type" value="Genomic_DNA"/>
</dbReference>
<dbReference type="InterPro" id="IPR005561">
    <property type="entry name" value="ANTAR"/>
</dbReference>